<evidence type="ECO:0000313" key="1">
    <source>
        <dbReference type="EMBL" id="AOW20835.1"/>
    </source>
</evidence>
<dbReference type="STRING" id="1850246.LPB138_09165"/>
<dbReference type="KEGG" id="lul:LPB138_09165"/>
<keyword evidence="2" id="KW-1185">Reference proteome</keyword>
<evidence type="ECO:0000313" key="2">
    <source>
        <dbReference type="Proteomes" id="UP000176050"/>
    </source>
</evidence>
<dbReference type="EMBL" id="CP017478">
    <property type="protein sequence ID" value="AOW20835.1"/>
    <property type="molecule type" value="Genomic_DNA"/>
</dbReference>
<protein>
    <submittedName>
        <fullName evidence="1">Uncharacterized protein</fullName>
    </submittedName>
</protein>
<proteinExistence type="predicted"/>
<reference evidence="1 2" key="1">
    <citation type="submission" date="2016-10" db="EMBL/GenBank/DDBJ databases">
        <title>Lutibacter sp. LPB0138, isolated from marine gastropod.</title>
        <authorList>
            <person name="Kim E."/>
            <person name="Yi H."/>
        </authorList>
    </citation>
    <scope>NUCLEOTIDE SEQUENCE [LARGE SCALE GENOMIC DNA]</scope>
    <source>
        <strain evidence="1 2">LPB0138</strain>
    </source>
</reference>
<dbReference type="AlphaFoldDB" id="A0A1D8P8D0"/>
<name>A0A1D8P8D0_9FLAO</name>
<sequence>MELFESKLQKQYPSISNEAAYFEFISDWANKELPIDFFKDSLELEIRNLNLWTKSKRTEEETDLEKKLFNVDSMNPIRVKLNSDFSTCLANKINWRIGTSTFLRMNSEYRISPRIAKKRLYKTSENDLKKFENRLTIVLGVYYQTMLNIKNTVANNV</sequence>
<dbReference type="Proteomes" id="UP000176050">
    <property type="component" value="Chromosome"/>
</dbReference>
<gene>
    <name evidence="1" type="ORF">LPB138_09165</name>
</gene>
<organism evidence="1 2">
    <name type="scientific">Urechidicola croceus</name>
    <dbReference type="NCBI Taxonomy" id="1850246"/>
    <lineage>
        <taxon>Bacteria</taxon>
        <taxon>Pseudomonadati</taxon>
        <taxon>Bacteroidota</taxon>
        <taxon>Flavobacteriia</taxon>
        <taxon>Flavobacteriales</taxon>
        <taxon>Flavobacteriaceae</taxon>
        <taxon>Urechidicola</taxon>
    </lineage>
</organism>
<accession>A0A1D8P8D0</accession>